<comment type="pathway">
    <text evidence="2">Purine metabolism; purine nucleoside salvage.</text>
</comment>
<dbReference type="PANTHER" id="PTHR11409">
    <property type="entry name" value="ADENOSINE DEAMINASE"/>
    <property type="match status" value="1"/>
</dbReference>
<dbReference type="SUPFAM" id="SSF51556">
    <property type="entry name" value="Metallo-dependent hydrolases"/>
    <property type="match status" value="1"/>
</dbReference>
<evidence type="ECO:0000256" key="5">
    <source>
        <dbReference type="ARBA" id="ARBA00022723"/>
    </source>
</evidence>
<dbReference type="AlphaFoldDB" id="A0A7S1JZZ9"/>
<dbReference type="GO" id="GO:0046872">
    <property type="term" value="F:metal ion binding"/>
    <property type="evidence" value="ECO:0007669"/>
    <property type="project" value="UniProtKB-KW"/>
</dbReference>
<dbReference type="GO" id="GO:0046103">
    <property type="term" value="P:inosine biosynthetic process"/>
    <property type="evidence" value="ECO:0007669"/>
    <property type="project" value="TreeGrafter"/>
</dbReference>
<evidence type="ECO:0000256" key="2">
    <source>
        <dbReference type="ARBA" id="ARBA00005058"/>
    </source>
</evidence>
<evidence type="ECO:0000256" key="7">
    <source>
        <dbReference type="ARBA" id="ARBA00022801"/>
    </source>
</evidence>
<evidence type="ECO:0000256" key="8">
    <source>
        <dbReference type="ARBA" id="ARBA00022833"/>
    </source>
</evidence>
<reference evidence="10" key="1">
    <citation type="submission" date="2021-01" db="EMBL/GenBank/DDBJ databases">
        <authorList>
            <person name="Corre E."/>
            <person name="Pelletier E."/>
            <person name="Niang G."/>
            <person name="Scheremetjew M."/>
            <person name="Finn R."/>
            <person name="Kale V."/>
            <person name="Holt S."/>
            <person name="Cochrane G."/>
            <person name="Meng A."/>
            <person name="Brown T."/>
            <person name="Cohen L."/>
        </authorList>
    </citation>
    <scope>NUCLEOTIDE SEQUENCE</scope>
    <source>
        <strain evidence="10">CCMP3346</strain>
    </source>
</reference>
<dbReference type="GO" id="GO:0006166">
    <property type="term" value="P:purine ribonucleoside salvage"/>
    <property type="evidence" value="ECO:0007669"/>
    <property type="project" value="UniProtKB-KW"/>
</dbReference>
<dbReference type="GO" id="GO:0060169">
    <property type="term" value="P:negative regulation of adenosine receptor signaling pathway"/>
    <property type="evidence" value="ECO:0007669"/>
    <property type="project" value="TreeGrafter"/>
</dbReference>
<evidence type="ECO:0000256" key="6">
    <source>
        <dbReference type="ARBA" id="ARBA00022726"/>
    </source>
</evidence>
<dbReference type="Gene3D" id="3.20.20.140">
    <property type="entry name" value="Metal-dependent hydrolases"/>
    <property type="match status" value="1"/>
</dbReference>
<dbReference type="GO" id="GO:0004000">
    <property type="term" value="F:adenosine deaminase activity"/>
    <property type="evidence" value="ECO:0007669"/>
    <property type="project" value="TreeGrafter"/>
</dbReference>
<dbReference type="EC" id="3.5.4.4" evidence="4"/>
<evidence type="ECO:0000256" key="3">
    <source>
        <dbReference type="ARBA" id="ARBA00006676"/>
    </source>
</evidence>
<dbReference type="NCBIfam" id="TIGR01430">
    <property type="entry name" value="aden_deam"/>
    <property type="match status" value="1"/>
</dbReference>
<keyword evidence="7" id="KW-0378">Hydrolase</keyword>
<keyword evidence="8" id="KW-0862">Zinc</keyword>
<organism evidence="10">
    <name type="scientific">Vitrella brassicaformis</name>
    <dbReference type="NCBI Taxonomy" id="1169539"/>
    <lineage>
        <taxon>Eukaryota</taxon>
        <taxon>Sar</taxon>
        <taxon>Alveolata</taxon>
        <taxon>Colpodellida</taxon>
        <taxon>Vitrellaceae</taxon>
        <taxon>Vitrella</taxon>
    </lineage>
</organism>
<dbReference type="InterPro" id="IPR006330">
    <property type="entry name" value="Ado/ade_deaminase"/>
</dbReference>
<evidence type="ECO:0000259" key="9">
    <source>
        <dbReference type="Pfam" id="PF00962"/>
    </source>
</evidence>
<dbReference type="GO" id="GO:0006154">
    <property type="term" value="P:adenosine catabolic process"/>
    <property type="evidence" value="ECO:0007669"/>
    <property type="project" value="TreeGrafter"/>
</dbReference>
<dbReference type="InterPro" id="IPR001365">
    <property type="entry name" value="A_deaminase_dom"/>
</dbReference>
<sequence>MPKVELHCHLEGSFPFSLVVDEYRRQGIPLPSDDEAALREYFLIERPCEHLDGFLDKFAHLQKIFGDLDALERLTTVAVEGKHNEGVKLLELRFAPTFIAHGWGHSFSSILSAIQRGVKRACERCENGIHVGLICIAVGASGHQEFDRTATFALEHRDALVGFDIAGSELHPEQYAPWMDKIHEAGMPITIHAAEDRVSGLPENAAIAVDRLHARRIGHGIQTIKDRALWRRLIDQQVTFELCPTSNYLTNAVDSLEAHPIGEFLSGGARVCLSSDDPGIMACDLPREYEVCHEVLGLTEDDFRRMNVTALEASFCDGGVKASVRAKWANWFADSKPDCVKGG</sequence>
<protein>
    <recommendedName>
        <fullName evidence="4">adenosine deaminase</fullName>
        <ecNumber evidence="4">3.5.4.4</ecNumber>
    </recommendedName>
</protein>
<evidence type="ECO:0000313" key="10">
    <source>
        <dbReference type="EMBL" id="CAD9059496.1"/>
    </source>
</evidence>
<dbReference type="GO" id="GO:0005829">
    <property type="term" value="C:cytosol"/>
    <property type="evidence" value="ECO:0007669"/>
    <property type="project" value="TreeGrafter"/>
</dbReference>
<dbReference type="UniPathway" id="UPA00606"/>
<dbReference type="GO" id="GO:0043103">
    <property type="term" value="P:hypoxanthine salvage"/>
    <property type="evidence" value="ECO:0007669"/>
    <property type="project" value="TreeGrafter"/>
</dbReference>
<name>A0A7S1JZZ9_9ALVE</name>
<evidence type="ECO:0000256" key="1">
    <source>
        <dbReference type="ARBA" id="ARBA00001947"/>
    </source>
</evidence>
<comment type="similarity">
    <text evidence="3">Belongs to the metallo-dependent hydrolases superfamily. Adenosine and AMP deaminases family.</text>
</comment>
<dbReference type="PANTHER" id="PTHR11409:SF43">
    <property type="entry name" value="ADENOSINE DEAMINASE"/>
    <property type="match status" value="1"/>
</dbReference>
<dbReference type="EMBL" id="HBGB01025129">
    <property type="protein sequence ID" value="CAD9059496.1"/>
    <property type="molecule type" value="Transcribed_RNA"/>
</dbReference>
<evidence type="ECO:0000256" key="4">
    <source>
        <dbReference type="ARBA" id="ARBA00012784"/>
    </source>
</evidence>
<feature type="domain" description="Adenosine deaminase" evidence="9">
    <location>
        <begin position="2"/>
        <end position="326"/>
    </location>
</feature>
<dbReference type="Pfam" id="PF00962">
    <property type="entry name" value="A_deaminase"/>
    <property type="match status" value="1"/>
</dbReference>
<proteinExistence type="inferred from homology"/>
<dbReference type="InterPro" id="IPR032466">
    <property type="entry name" value="Metal_Hydrolase"/>
</dbReference>
<comment type="cofactor">
    <cofactor evidence="1">
        <name>Zn(2+)</name>
        <dbReference type="ChEBI" id="CHEBI:29105"/>
    </cofactor>
</comment>
<gene>
    <name evidence="10" type="ORF">VBRA1451_LOCUS14566</name>
</gene>
<keyword evidence="5" id="KW-0479">Metal-binding</keyword>
<keyword evidence="6" id="KW-0660">Purine salvage</keyword>
<dbReference type="GO" id="GO:0009897">
    <property type="term" value="C:external side of plasma membrane"/>
    <property type="evidence" value="ECO:0007669"/>
    <property type="project" value="TreeGrafter"/>
</dbReference>
<accession>A0A7S1JZZ9</accession>